<organism evidence="4 5">
    <name type="scientific">Limulus polyphemus</name>
    <name type="common">Atlantic horseshoe crab</name>
    <dbReference type="NCBI Taxonomy" id="6850"/>
    <lineage>
        <taxon>Eukaryota</taxon>
        <taxon>Metazoa</taxon>
        <taxon>Ecdysozoa</taxon>
        <taxon>Arthropoda</taxon>
        <taxon>Chelicerata</taxon>
        <taxon>Merostomata</taxon>
        <taxon>Xiphosura</taxon>
        <taxon>Limulidae</taxon>
        <taxon>Limulus</taxon>
    </lineage>
</organism>
<accession>A0ABM1BNH5</accession>
<gene>
    <name evidence="5" type="primary">LOC106469592</name>
</gene>
<dbReference type="InterPro" id="IPR002164">
    <property type="entry name" value="NAP_family"/>
</dbReference>
<sequence>MADPEKGIDTAEGVEEVEEMEDEGKTSMSLLTAEMMKNPQVLAALQSRLGSMIGSPSGYIESLPKSVKRRIKALKNLQLECTRLEAKFYEEVHALECKYADLYMPFFEKRNEIINGKVEPTDGECDFPSDSEKDDDEITNELKKKTKVESKENKDNENKEQNETQNDDTKGIPEFWLTTFKNVEMISERIQEHDEPILKDLTDVKVKLLDSNPMGFTLEFHFKPNEYFSNTLLTKDYEMRCVPDEDDPFGFEGPEIFKCKGCTIDWKKGKNVTMKTIKKKQKHKSRGSVRTVTKTVQNDSFFNFFSPPTVPSDEEQLDEDTQVLLAADFEMGHFIRERIVPKAVLYFTGEALQDGDFDEEEEGEEEEAEDEEKDDDEDEDNDPDYNPQSDKTAKKQPPPECKQQ</sequence>
<dbReference type="GeneID" id="106469592"/>
<dbReference type="PANTHER" id="PTHR11875">
    <property type="entry name" value="TESTIS-SPECIFIC Y-ENCODED PROTEIN"/>
    <property type="match status" value="1"/>
</dbReference>
<evidence type="ECO:0000313" key="4">
    <source>
        <dbReference type="Proteomes" id="UP000694941"/>
    </source>
</evidence>
<evidence type="ECO:0000256" key="3">
    <source>
        <dbReference type="SAM" id="MobiDB-lite"/>
    </source>
</evidence>
<evidence type="ECO:0000313" key="5">
    <source>
        <dbReference type="RefSeq" id="XP_013785551.1"/>
    </source>
</evidence>
<feature type="compositionally biased region" description="Acidic residues" evidence="3">
    <location>
        <begin position="353"/>
        <end position="383"/>
    </location>
</feature>
<feature type="compositionally biased region" description="Acidic residues" evidence="3">
    <location>
        <begin position="12"/>
        <end position="21"/>
    </location>
</feature>
<dbReference type="Pfam" id="PF00956">
    <property type="entry name" value="NAP"/>
    <property type="match status" value="1"/>
</dbReference>
<reference evidence="5" key="1">
    <citation type="submission" date="2025-08" db="UniProtKB">
        <authorList>
            <consortium name="RefSeq"/>
        </authorList>
    </citation>
    <scope>IDENTIFICATION</scope>
    <source>
        <tissue evidence="5">Muscle</tissue>
    </source>
</reference>
<protein>
    <submittedName>
        <fullName evidence="5">Nucleosome assembly protein 1-like 1-B</fullName>
    </submittedName>
</protein>
<evidence type="ECO:0000256" key="1">
    <source>
        <dbReference type="ARBA" id="ARBA00009947"/>
    </source>
</evidence>
<evidence type="ECO:0000256" key="2">
    <source>
        <dbReference type="RuleBase" id="RU003876"/>
    </source>
</evidence>
<feature type="region of interest" description="Disordered" evidence="3">
    <location>
        <begin position="351"/>
        <end position="404"/>
    </location>
</feature>
<comment type="similarity">
    <text evidence="1 2">Belongs to the nucleosome assembly protein (NAP) family.</text>
</comment>
<dbReference type="InterPro" id="IPR037231">
    <property type="entry name" value="NAP-like_sf"/>
</dbReference>
<feature type="region of interest" description="Disordered" evidence="3">
    <location>
        <begin position="118"/>
        <end position="170"/>
    </location>
</feature>
<proteinExistence type="inferred from homology"/>
<name>A0ABM1BNH5_LIMPO</name>
<feature type="compositionally biased region" description="Acidic residues" evidence="3">
    <location>
        <begin position="121"/>
        <end position="139"/>
    </location>
</feature>
<feature type="region of interest" description="Disordered" evidence="3">
    <location>
        <begin position="1"/>
        <end position="21"/>
    </location>
</feature>
<dbReference type="SUPFAM" id="SSF143113">
    <property type="entry name" value="NAP-like"/>
    <property type="match status" value="1"/>
</dbReference>
<keyword evidence="4" id="KW-1185">Reference proteome</keyword>
<dbReference type="Gene3D" id="3.30.1120.90">
    <property type="entry name" value="Nucleosome assembly protein"/>
    <property type="match status" value="1"/>
</dbReference>
<feature type="compositionally biased region" description="Basic and acidic residues" evidence="3">
    <location>
        <begin position="140"/>
        <end position="170"/>
    </location>
</feature>
<dbReference type="Proteomes" id="UP000694941">
    <property type="component" value="Unplaced"/>
</dbReference>
<dbReference type="RefSeq" id="XP_013785551.1">
    <property type="nucleotide sequence ID" value="XM_013930097.2"/>
</dbReference>
<dbReference type="Gene3D" id="1.20.5.1500">
    <property type="match status" value="1"/>
</dbReference>